<sequence length="248" mass="28424">MDTTMDTPNQITFYDIASGPPVHPYAPNPWKARYALNYTHVSYTTQWVELPDVTATRKSLNLKACRRHADDTDFYTLPVIHDHSSDTLVGDSFDIALHLDTKSDRPLFRPGTTALHRGFNAYADSLFTSFVPLAAYYLPFNPDSAHISKAEFCRRAGRELSEFEIKGKARQDMLKAFEEGLVPLTAWFVKRDEGPFLEGREVMYADFIIGGWLQFFRNTLPEWSDLKSWHDGLFGKLFDALEEWADVQ</sequence>
<dbReference type="Pfam" id="PF22041">
    <property type="entry name" value="GST_C_7"/>
    <property type="match status" value="1"/>
</dbReference>
<dbReference type="InterPro" id="IPR036249">
    <property type="entry name" value="Thioredoxin-like_sf"/>
</dbReference>
<dbReference type="SUPFAM" id="SSF47616">
    <property type="entry name" value="GST C-terminal domain-like"/>
    <property type="match status" value="1"/>
</dbReference>
<dbReference type="Gene3D" id="1.20.1050.10">
    <property type="match status" value="1"/>
</dbReference>
<comment type="caution">
    <text evidence="3">The sequence shown here is derived from an EMBL/GenBank/DDBJ whole genome shotgun (WGS) entry which is preliminary data.</text>
</comment>
<dbReference type="InterPro" id="IPR036282">
    <property type="entry name" value="Glutathione-S-Trfase_C_sf"/>
</dbReference>
<feature type="domain" description="GST N-terminal" evidence="1">
    <location>
        <begin position="27"/>
        <end position="101"/>
    </location>
</feature>
<dbReference type="EMBL" id="ML996082">
    <property type="protein sequence ID" value="KAF2156475.1"/>
    <property type="molecule type" value="Genomic_DNA"/>
</dbReference>
<accession>A0A9P4JBA1</accession>
<feature type="domain" description="Glutathione S-transferase UstS-like C-terminal" evidence="2">
    <location>
        <begin position="116"/>
        <end position="244"/>
    </location>
</feature>
<dbReference type="OrthoDB" id="4951845at2759"/>
<dbReference type="AlphaFoldDB" id="A0A9P4JBA1"/>
<reference evidence="3" key="1">
    <citation type="journal article" date="2020" name="Stud. Mycol.">
        <title>101 Dothideomycetes genomes: a test case for predicting lifestyles and emergence of pathogens.</title>
        <authorList>
            <person name="Haridas S."/>
            <person name="Albert R."/>
            <person name="Binder M."/>
            <person name="Bloem J."/>
            <person name="Labutti K."/>
            <person name="Salamov A."/>
            <person name="Andreopoulos B."/>
            <person name="Baker S."/>
            <person name="Barry K."/>
            <person name="Bills G."/>
            <person name="Bluhm B."/>
            <person name="Cannon C."/>
            <person name="Castanera R."/>
            <person name="Culley D."/>
            <person name="Daum C."/>
            <person name="Ezra D."/>
            <person name="Gonzalez J."/>
            <person name="Henrissat B."/>
            <person name="Kuo A."/>
            <person name="Liang C."/>
            <person name="Lipzen A."/>
            <person name="Lutzoni F."/>
            <person name="Magnuson J."/>
            <person name="Mondo S."/>
            <person name="Nolan M."/>
            <person name="Ohm R."/>
            <person name="Pangilinan J."/>
            <person name="Park H.-J."/>
            <person name="Ramirez L."/>
            <person name="Alfaro M."/>
            <person name="Sun H."/>
            <person name="Tritt A."/>
            <person name="Yoshinaga Y."/>
            <person name="Zwiers L.-H."/>
            <person name="Turgeon B."/>
            <person name="Goodwin S."/>
            <person name="Spatafora J."/>
            <person name="Crous P."/>
            <person name="Grigoriev I."/>
        </authorList>
    </citation>
    <scope>NUCLEOTIDE SEQUENCE</scope>
    <source>
        <strain evidence="3">CBS 260.36</strain>
    </source>
</reference>
<dbReference type="Proteomes" id="UP000799439">
    <property type="component" value="Unassembled WGS sequence"/>
</dbReference>
<keyword evidence="4" id="KW-1185">Reference proteome</keyword>
<dbReference type="Pfam" id="PF13409">
    <property type="entry name" value="GST_N_2"/>
    <property type="match status" value="1"/>
</dbReference>
<evidence type="ECO:0000259" key="1">
    <source>
        <dbReference type="Pfam" id="PF13409"/>
    </source>
</evidence>
<organism evidence="3 4">
    <name type="scientific">Myriangium duriaei CBS 260.36</name>
    <dbReference type="NCBI Taxonomy" id="1168546"/>
    <lineage>
        <taxon>Eukaryota</taxon>
        <taxon>Fungi</taxon>
        <taxon>Dikarya</taxon>
        <taxon>Ascomycota</taxon>
        <taxon>Pezizomycotina</taxon>
        <taxon>Dothideomycetes</taxon>
        <taxon>Dothideomycetidae</taxon>
        <taxon>Myriangiales</taxon>
        <taxon>Myriangiaceae</taxon>
        <taxon>Myriangium</taxon>
    </lineage>
</organism>
<dbReference type="SUPFAM" id="SSF52833">
    <property type="entry name" value="Thioredoxin-like"/>
    <property type="match status" value="1"/>
</dbReference>
<evidence type="ECO:0008006" key="5">
    <source>
        <dbReference type="Google" id="ProtNLM"/>
    </source>
</evidence>
<evidence type="ECO:0000313" key="3">
    <source>
        <dbReference type="EMBL" id="KAF2156475.1"/>
    </source>
</evidence>
<dbReference type="InterPro" id="IPR054416">
    <property type="entry name" value="GST_UstS-like_C"/>
</dbReference>
<name>A0A9P4JBA1_9PEZI</name>
<evidence type="ECO:0000313" key="4">
    <source>
        <dbReference type="Proteomes" id="UP000799439"/>
    </source>
</evidence>
<dbReference type="InterPro" id="IPR004045">
    <property type="entry name" value="Glutathione_S-Trfase_N"/>
</dbReference>
<evidence type="ECO:0000259" key="2">
    <source>
        <dbReference type="Pfam" id="PF22041"/>
    </source>
</evidence>
<proteinExistence type="predicted"/>
<gene>
    <name evidence="3" type="ORF">K461DRAFT_291389</name>
</gene>
<protein>
    <recommendedName>
        <fullName evidence="5">GST N-terminal domain-containing protein</fullName>
    </recommendedName>
</protein>
<dbReference type="Gene3D" id="3.40.30.10">
    <property type="entry name" value="Glutaredoxin"/>
    <property type="match status" value="1"/>
</dbReference>